<reference evidence="2 3" key="1">
    <citation type="journal article" date="2016" name="Nat. Commun.">
        <title>Thousands of microbial genomes shed light on interconnected biogeochemical processes in an aquifer system.</title>
        <authorList>
            <person name="Anantharaman K."/>
            <person name="Brown C.T."/>
            <person name="Hug L.A."/>
            <person name="Sharon I."/>
            <person name="Castelle C.J."/>
            <person name="Probst A.J."/>
            <person name="Thomas B.C."/>
            <person name="Singh A."/>
            <person name="Wilkins M.J."/>
            <person name="Karaoz U."/>
            <person name="Brodie E.L."/>
            <person name="Williams K.H."/>
            <person name="Hubbard S.S."/>
            <person name="Banfield J.F."/>
        </authorList>
    </citation>
    <scope>NUCLEOTIDE SEQUENCE [LARGE SCALE GENOMIC DNA]</scope>
</reference>
<dbReference type="Pfam" id="PF00535">
    <property type="entry name" value="Glycos_transf_2"/>
    <property type="match status" value="1"/>
</dbReference>
<dbReference type="Gene3D" id="3.90.550.10">
    <property type="entry name" value="Spore Coat Polysaccharide Biosynthesis Protein SpsA, Chain A"/>
    <property type="match status" value="1"/>
</dbReference>
<evidence type="ECO:0000259" key="1">
    <source>
        <dbReference type="Pfam" id="PF00535"/>
    </source>
</evidence>
<accession>A0A1F5YJQ8</accession>
<proteinExistence type="predicted"/>
<name>A0A1F5YJQ8_9BACT</name>
<sequence length="252" mass="28792">MKINLSIVIPVHNEEQILEKNIILFIDYFNKYKSINLFEIIIVENGSIDHTSFIAKKLAKNYHNVSFYSINERGLGLALKKGIGNAKYPFIYVNAIDNPFKFEDVIQFLNSKDSCDLVFASKNHPRSLYKDSIIRVIPSKIITFFIKTIFSLPLTDTQGTFFGKKETLMKILPNCTSSGAFFQAQIAINAARAGMKISEVPVHYISQGKKSKFHLTKDGLLFLFELIKEKAKSFQLDARPRLSRSRGKQTRR</sequence>
<dbReference type="AlphaFoldDB" id="A0A1F5YJQ8"/>
<protein>
    <recommendedName>
        <fullName evidence="1">Glycosyltransferase 2-like domain-containing protein</fullName>
    </recommendedName>
</protein>
<evidence type="ECO:0000313" key="2">
    <source>
        <dbReference type="EMBL" id="OGG00197.1"/>
    </source>
</evidence>
<feature type="domain" description="Glycosyltransferase 2-like" evidence="1">
    <location>
        <begin position="6"/>
        <end position="94"/>
    </location>
</feature>
<dbReference type="InterPro" id="IPR029044">
    <property type="entry name" value="Nucleotide-diphossugar_trans"/>
</dbReference>
<dbReference type="PANTHER" id="PTHR10859:SF91">
    <property type="entry name" value="DOLICHYL-PHOSPHATE BETA-GLUCOSYLTRANSFERASE"/>
    <property type="match status" value="1"/>
</dbReference>
<dbReference type="PANTHER" id="PTHR10859">
    <property type="entry name" value="GLYCOSYL TRANSFERASE"/>
    <property type="match status" value="1"/>
</dbReference>
<gene>
    <name evidence="2" type="ORF">A2Y99_05085</name>
</gene>
<dbReference type="Proteomes" id="UP000178230">
    <property type="component" value="Unassembled WGS sequence"/>
</dbReference>
<dbReference type="SUPFAM" id="SSF53448">
    <property type="entry name" value="Nucleotide-diphospho-sugar transferases"/>
    <property type="match status" value="1"/>
</dbReference>
<dbReference type="EMBL" id="MFIY01000019">
    <property type="protein sequence ID" value="OGG00197.1"/>
    <property type="molecule type" value="Genomic_DNA"/>
</dbReference>
<comment type="caution">
    <text evidence="2">The sequence shown here is derived from an EMBL/GenBank/DDBJ whole genome shotgun (WGS) entry which is preliminary data.</text>
</comment>
<dbReference type="GO" id="GO:0006487">
    <property type="term" value="P:protein N-linked glycosylation"/>
    <property type="evidence" value="ECO:0007669"/>
    <property type="project" value="TreeGrafter"/>
</dbReference>
<evidence type="ECO:0000313" key="3">
    <source>
        <dbReference type="Proteomes" id="UP000178230"/>
    </source>
</evidence>
<dbReference type="InterPro" id="IPR001173">
    <property type="entry name" value="Glyco_trans_2-like"/>
</dbReference>
<organism evidence="2 3">
    <name type="scientific">Candidatus Gottesmanbacteria bacterium RBG_13_37_7</name>
    <dbReference type="NCBI Taxonomy" id="1798369"/>
    <lineage>
        <taxon>Bacteria</taxon>
        <taxon>Candidatus Gottesmaniibacteriota</taxon>
    </lineage>
</organism>